<feature type="compositionally biased region" description="Basic and acidic residues" evidence="1">
    <location>
        <begin position="393"/>
        <end position="411"/>
    </location>
</feature>
<proteinExistence type="predicted"/>
<feature type="compositionally biased region" description="Basic residues" evidence="1">
    <location>
        <begin position="432"/>
        <end position="441"/>
    </location>
</feature>
<reference evidence="2" key="1">
    <citation type="submission" date="2016-10" db="EMBL/GenBank/DDBJ databases">
        <title>Sequence of Gallionella enrichment culture.</title>
        <authorList>
            <person name="Poehlein A."/>
            <person name="Muehling M."/>
            <person name="Daniel R."/>
        </authorList>
    </citation>
    <scope>NUCLEOTIDE SEQUENCE</scope>
</reference>
<feature type="region of interest" description="Disordered" evidence="1">
    <location>
        <begin position="131"/>
        <end position="271"/>
    </location>
</feature>
<dbReference type="AlphaFoldDB" id="A0A1J5QB77"/>
<dbReference type="EMBL" id="MLJW01000993">
    <property type="protein sequence ID" value="OIQ80926.1"/>
    <property type="molecule type" value="Genomic_DNA"/>
</dbReference>
<protein>
    <submittedName>
        <fullName evidence="2">Uncharacterized protein</fullName>
    </submittedName>
</protein>
<evidence type="ECO:0000313" key="2">
    <source>
        <dbReference type="EMBL" id="OIQ80926.1"/>
    </source>
</evidence>
<gene>
    <name evidence="2" type="ORF">GALL_373190</name>
</gene>
<comment type="caution">
    <text evidence="2">The sequence shown here is derived from an EMBL/GenBank/DDBJ whole genome shotgun (WGS) entry which is preliminary data.</text>
</comment>
<feature type="compositionally biased region" description="Basic and acidic residues" evidence="1">
    <location>
        <begin position="291"/>
        <end position="317"/>
    </location>
</feature>
<feature type="compositionally biased region" description="Basic and acidic residues" evidence="1">
    <location>
        <begin position="131"/>
        <end position="146"/>
    </location>
</feature>
<organism evidence="2">
    <name type="scientific">mine drainage metagenome</name>
    <dbReference type="NCBI Taxonomy" id="410659"/>
    <lineage>
        <taxon>unclassified sequences</taxon>
        <taxon>metagenomes</taxon>
        <taxon>ecological metagenomes</taxon>
    </lineage>
</organism>
<feature type="compositionally biased region" description="Basic and acidic residues" evidence="1">
    <location>
        <begin position="153"/>
        <end position="180"/>
    </location>
</feature>
<feature type="compositionally biased region" description="Basic and acidic residues" evidence="1">
    <location>
        <begin position="351"/>
        <end position="362"/>
    </location>
</feature>
<evidence type="ECO:0000256" key="1">
    <source>
        <dbReference type="SAM" id="MobiDB-lite"/>
    </source>
</evidence>
<feature type="compositionally biased region" description="Basic and acidic residues" evidence="1">
    <location>
        <begin position="241"/>
        <end position="262"/>
    </location>
</feature>
<name>A0A1J5QB77_9ZZZZ</name>
<feature type="region of interest" description="Disordered" evidence="1">
    <location>
        <begin position="345"/>
        <end position="441"/>
    </location>
</feature>
<feature type="region of interest" description="Disordered" evidence="1">
    <location>
        <begin position="291"/>
        <end position="319"/>
    </location>
</feature>
<accession>A0A1J5QB77</accession>
<sequence length="441" mass="49705">MVVDPVLLVGAEAGEVELAHRDHGVPALAGDLVAVDREGVGELVVLLVLLELAERRAHDLRVEQPDRRGRLGVGAERPGRRLRGRVVWAHLDVVQTVGGLRRVDVALDVRGLELLLVRCHLEALHERRVDPADRDRGDHHDAEADRGQAPVAAERRHYEDDRDEDRDPREDLLRRDDGAHVRVRRPVEPVPRTRQQRVAVEPVVAGDQQHQHGTRHSELHTRGLRGARRLPADPDPAVQVLRRDARDPGEDRRRHEERHDEPQTGQLEDVERQVEVELRVLLPERDAVGPQLDRRPLLRRRDPREDADESRPRDAHEASQGLDRLAVLVQADLLLVGRRVDRARPVGRGQAGRDRAGHHDQTAEEQQPARHPLHPEHLQVPDLAEPEDLGPQLRRDEQRDDQGDEDHDGRSEGAPATPRRRRTGGARSAGRAGRRHVGCAS</sequence>